<evidence type="ECO:0000256" key="2">
    <source>
        <dbReference type="ARBA" id="ARBA00010992"/>
    </source>
</evidence>
<feature type="transmembrane region" description="Helical" evidence="8">
    <location>
        <begin position="163"/>
        <end position="181"/>
    </location>
</feature>
<keyword evidence="6 8" id="KW-0472">Membrane</keyword>
<proteinExistence type="inferred from homology"/>
<feature type="transmembrane region" description="Helical" evidence="8">
    <location>
        <begin position="312"/>
        <end position="335"/>
    </location>
</feature>
<dbReference type="Pfam" id="PF00083">
    <property type="entry name" value="Sugar_tr"/>
    <property type="match status" value="1"/>
</dbReference>
<evidence type="ECO:0000256" key="5">
    <source>
        <dbReference type="ARBA" id="ARBA00022989"/>
    </source>
</evidence>
<comment type="similarity">
    <text evidence="2 7">Belongs to the major facilitator superfamily. Sugar transporter (TC 2.A.1.1) family.</text>
</comment>
<keyword evidence="5 8" id="KW-1133">Transmembrane helix</keyword>
<gene>
    <name evidence="10" type="ORF">K490DRAFT_42073</name>
</gene>
<feature type="transmembrane region" description="Helical" evidence="8">
    <location>
        <begin position="72"/>
        <end position="93"/>
    </location>
</feature>
<dbReference type="AlphaFoldDB" id="A0A9P4LYQ0"/>
<feature type="domain" description="Major facilitator superfamily (MFS) profile" evidence="9">
    <location>
        <begin position="1"/>
        <end position="438"/>
    </location>
</feature>
<feature type="transmembrane region" description="Helical" evidence="8">
    <location>
        <begin position="341"/>
        <end position="362"/>
    </location>
</feature>
<evidence type="ECO:0000256" key="6">
    <source>
        <dbReference type="ARBA" id="ARBA00023136"/>
    </source>
</evidence>
<reference evidence="10" key="1">
    <citation type="journal article" date="2020" name="Stud. Mycol.">
        <title>101 Dothideomycetes genomes: a test case for predicting lifestyles and emergence of pathogens.</title>
        <authorList>
            <person name="Haridas S."/>
            <person name="Albert R."/>
            <person name="Binder M."/>
            <person name="Bloem J."/>
            <person name="Labutti K."/>
            <person name="Salamov A."/>
            <person name="Andreopoulos B."/>
            <person name="Baker S."/>
            <person name="Barry K."/>
            <person name="Bills G."/>
            <person name="Bluhm B."/>
            <person name="Cannon C."/>
            <person name="Castanera R."/>
            <person name="Culley D."/>
            <person name="Daum C."/>
            <person name="Ezra D."/>
            <person name="Gonzalez J."/>
            <person name="Henrissat B."/>
            <person name="Kuo A."/>
            <person name="Liang C."/>
            <person name="Lipzen A."/>
            <person name="Lutzoni F."/>
            <person name="Magnuson J."/>
            <person name="Mondo S."/>
            <person name="Nolan M."/>
            <person name="Ohm R."/>
            <person name="Pangilinan J."/>
            <person name="Park H.-J."/>
            <person name="Ramirez L."/>
            <person name="Alfaro M."/>
            <person name="Sun H."/>
            <person name="Tritt A."/>
            <person name="Yoshinaga Y."/>
            <person name="Zwiers L.-H."/>
            <person name="Turgeon B."/>
            <person name="Goodwin S."/>
            <person name="Spatafora J."/>
            <person name="Crous P."/>
            <person name="Grigoriev I."/>
        </authorList>
    </citation>
    <scope>NUCLEOTIDE SEQUENCE</scope>
    <source>
        <strain evidence="10">CBS 121410</strain>
    </source>
</reference>
<dbReference type="NCBIfam" id="TIGR00879">
    <property type="entry name" value="SP"/>
    <property type="match status" value="1"/>
</dbReference>
<evidence type="ECO:0000256" key="8">
    <source>
        <dbReference type="SAM" id="Phobius"/>
    </source>
</evidence>
<keyword evidence="11" id="KW-1185">Reference proteome</keyword>
<dbReference type="SUPFAM" id="SSF103473">
    <property type="entry name" value="MFS general substrate transporter"/>
    <property type="match status" value="1"/>
</dbReference>
<evidence type="ECO:0000313" key="10">
    <source>
        <dbReference type="EMBL" id="KAF2087331.1"/>
    </source>
</evidence>
<feature type="transmembrane region" description="Helical" evidence="8">
    <location>
        <begin position="40"/>
        <end position="60"/>
    </location>
</feature>
<dbReference type="Proteomes" id="UP000799776">
    <property type="component" value="Unassembled WGS sequence"/>
</dbReference>
<evidence type="ECO:0000256" key="4">
    <source>
        <dbReference type="ARBA" id="ARBA00022692"/>
    </source>
</evidence>
<feature type="transmembrane region" description="Helical" evidence="8">
    <location>
        <begin position="383"/>
        <end position="404"/>
    </location>
</feature>
<feature type="transmembrane region" description="Helical" evidence="8">
    <location>
        <begin position="416"/>
        <end position="434"/>
    </location>
</feature>
<evidence type="ECO:0000256" key="3">
    <source>
        <dbReference type="ARBA" id="ARBA00022448"/>
    </source>
</evidence>
<dbReference type="PANTHER" id="PTHR48022">
    <property type="entry name" value="PLASTIDIC GLUCOSE TRANSPORTER 4"/>
    <property type="match status" value="1"/>
</dbReference>
<keyword evidence="4 8" id="KW-0812">Transmembrane</keyword>
<sequence>MQNFGLDNNWWSAVISMDKFANDLGTYVDGSTTKTLPSSWLSIASGTPIAGWVIGCLIASEVTRRLGRRKTVVLLCIISMIGIIIQSAIQNYWGIMAGRLVNAVAMGLEANCIPMLMSELAPPAIRGAMVNFYQWWLMCGGMIAAGTVYGSSSLNNMWAYKTVMVLQIFVPVLLLCCIWMVPESPRWLLSKNRRNEAFDALAYIRHGSATLSEVRVELDLLEQANREQVEAHHATSWLDCFRGTNGRRTFIAVGVQCMQQSQGAAFMNTYLVVFLKQIGIQNTLKINVVYMTCNLAGAGLAFYFTDKLGRRLMLMGASACMCVLLWVVSGLATWYPGGVAGTVASGAVAAIMLHSVFSTGAWGSVNWTITSEISTTQLRERTISIATASSFLCNLLITYINPFIQDSPGNLGSRVGMIYASISILAIAFVYFCVPEMKGRSLEELDEIFQKRVPAWRTKAFVATGIGAKLTEVQNLNSNAGHKVVVGVEEEGESYDEKVEEHVKGDVKG</sequence>
<evidence type="ECO:0000256" key="1">
    <source>
        <dbReference type="ARBA" id="ARBA00004141"/>
    </source>
</evidence>
<dbReference type="InterPro" id="IPR005828">
    <property type="entry name" value="MFS_sugar_transport-like"/>
</dbReference>
<dbReference type="InterPro" id="IPR003663">
    <property type="entry name" value="Sugar/inositol_transpt"/>
</dbReference>
<dbReference type="Gene3D" id="1.20.1250.20">
    <property type="entry name" value="MFS general substrate transporter like domains"/>
    <property type="match status" value="1"/>
</dbReference>
<dbReference type="InterPro" id="IPR020846">
    <property type="entry name" value="MFS_dom"/>
</dbReference>
<protein>
    <submittedName>
        <fullName evidence="10">Transporter</fullName>
    </submittedName>
</protein>
<name>A0A9P4LYQ0_9PEZI</name>
<comment type="caution">
    <text evidence="10">The sequence shown here is derived from an EMBL/GenBank/DDBJ whole genome shotgun (WGS) entry which is preliminary data.</text>
</comment>
<accession>A0A9P4LYQ0</accession>
<evidence type="ECO:0000256" key="7">
    <source>
        <dbReference type="RuleBase" id="RU003346"/>
    </source>
</evidence>
<keyword evidence="3 7" id="KW-0813">Transport</keyword>
<evidence type="ECO:0000313" key="11">
    <source>
        <dbReference type="Proteomes" id="UP000799776"/>
    </source>
</evidence>
<dbReference type="PANTHER" id="PTHR48022:SF77">
    <property type="entry name" value="MAJOR FACILITATOR SUPERFAMILY (MFS) PROFILE DOMAIN-CONTAINING PROTEIN"/>
    <property type="match status" value="1"/>
</dbReference>
<dbReference type="PROSITE" id="PS50850">
    <property type="entry name" value="MFS"/>
    <property type="match status" value="1"/>
</dbReference>
<dbReference type="OrthoDB" id="6612291at2759"/>
<feature type="transmembrane region" description="Helical" evidence="8">
    <location>
        <begin position="288"/>
        <end position="305"/>
    </location>
</feature>
<evidence type="ECO:0000259" key="9">
    <source>
        <dbReference type="PROSITE" id="PS50850"/>
    </source>
</evidence>
<dbReference type="InterPro" id="IPR050360">
    <property type="entry name" value="MFS_Sugar_Transporters"/>
</dbReference>
<dbReference type="GO" id="GO:0016020">
    <property type="term" value="C:membrane"/>
    <property type="evidence" value="ECO:0007669"/>
    <property type="project" value="UniProtKB-SubCell"/>
</dbReference>
<dbReference type="InterPro" id="IPR036259">
    <property type="entry name" value="MFS_trans_sf"/>
</dbReference>
<feature type="transmembrane region" description="Helical" evidence="8">
    <location>
        <begin position="132"/>
        <end position="151"/>
    </location>
</feature>
<dbReference type="GO" id="GO:0005351">
    <property type="term" value="F:carbohydrate:proton symporter activity"/>
    <property type="evidence" value="ECO:0007669"/>
    <property type="project" value="TreeGrafter"/>
</dbReference>
<organism evidence="10 11">
    <name type="scientific">Saccharata proteae CBS 121410</name>
    <dbReference type="NCBI Taxonomy" id="1314787"/>
    <lineage>
        <taxon>Eukaryota</taxon>
        <taxon>Fungi</taxon>
        <taxon>Dikarya</taxon>
        <taxon>Ascomycota</taxon>
        <taxon>Pezizomycotina</taxon>
        <taxon>Dothideomycetes</taxon>
        <taxon>Dothideomycetes incertae sedis</taxon>
        <taxon>Botryosphaeriales</taxon>
        <taxon>Saccharataceae</taxon>
        <taxon>Saccharata</taxon>
    </lineage>
</organism>
<comment type="subcellular location">
    <subcellularLocation>
        <location evidence="1">Membrane</location>
        <topology evidence="1">Multi-pass membrane protein</topology>
    </subcellularLocation>
</comment>
<dbReference type="EMBL" id="ML978720">
    <property type="protein sequence ID" value="KAF2087331.1"/>
    <property type="molecule type" value="Genomic_DNA"/>
</dbReference>